<dbReference type="CDD" id="cd04584">
    <property type="entry name" value="CBS_pair_AcuB_like"/>
    <property type="match status" value="1"/>
</dbReference>
<dbReference type="PROSITE" id="PS51371">
    <property type="entry name" value="CBS"/>
    <property type="match status" value="2"/>
</dbReference>
<sequence>MKISSLMMPDPITVTEKSSISEAIELMKVNSIRHLPVVSDLDILRGFVTLADLKQGLIPSMVADLTLSDLMIKDPITIDPDSDIEIAAQLIYKHKIGGMPVVKKGIVVGIITGTDILRAFIDMMGILTASSRIDVVVGDEPRSFKKASQTINDNGGDIINVGMTAQQTSKRIYYFRLSQCKTAGIKKALESEGFEVLATMD</sequence>
<dbReference type="AlphaFoldDB" id="A0A0F9HJ02"/>
<evidence type="ECO:0000313" key="3">
    <source>
        <dbReference type="EMBL" id="KKM03147.1"/>
    </source>
</evidence>
<organism evidence="3">
    <name type="scientific">marine sediment metagenome</name>
    <dbReference type="NCBI Taxonomy" id="412755"/>
    <lineage>
        <taxon>unclassified sequences</taxon>
        <taxon>metagenomes</taxon>
        <taxon>ecological metagenomes</taxon>
    </lineage>
</organism>
<dbReference type="PANTHER" id="PTHR48108">
    <property type="entry name" value="CBS DOMAIN-CONTAINING PROTEIN CBSX2, CHLOROPLASTIC"/>
    <property type="match status" value="1"/>
</dbReference>
<dbReference type="Pfam" id="PF00571">
    <property type="entry name" value="CBS"/>
    <property type="match status" value="2"/>
</dbReference>
<dbReference type="EMBL" id="LAZR01016753">
    <property type="protein sequence ID" value="KKM03147.1"/>
    <property type="molecule type" value="Genomic_DNA"/>
</dbReference>
<name>A0A0F9HJ02_9ZZZZ</name>
<evidence type="ECO:0000259" key="2">
    <source>
        <dbReference type="PROSITE" id="PS51371"/>
    </source>
</evidence>
<comment type="caution">
    <text evidence="3">The sequence shown here is derived from an EMBL/GenBank/DDBJ whole genome shotgun (WGS) entry which is preliminary data.</text>
</comment>
<reference evidence="3" key="1">
    <citation type="journal article" date="2015" name="Nature">
        <title>Complex archaea that bridge the gap between prokaryotes and eukaryotes.</title>
        <authorList>
            <person name="Spang A."/>
            <person name="Saw J.H."/>
            <person name="Jorgensen S.L."/>
            <person name="Zaremba-Niedzwiedzka K."/>
            <person name="Martijn J."/>
            <person name="Lind A.E."/>
            <person name="van Eijk R."/>
            <person name="Schleper C."/>
            <person name="Guy L."/>
            <person name="Ettema T.J."/>
        </authorList>
    </citation>
    <scope>NUCLEOTIDE SEQUENCE</scope>
</reference>
<proteinExistence type="predicted"/>
<dbReference type="SMART" id="SM00116">
    <property type="entry name" value="CBS"/>
    <property type="match status" value="2"/>
</dbReference>
<dbReference type="Gene3D" id="3.10.580.10">
    <property type="entry name" value="CBS-domain"/>
    <property type="match status" value="1"/>
</dbReference>
<feature type="domain" description="CBS" evidence="2">
    <location>
        <begin position="71"/>
        <end position="130"/>
    </location>
</feature>
<dbReference type="InterPro" id="IPR051462">
    <property type="entry name" value="CBS_domain-containing"/>
</dbReference>
<evidence type="ECO:0000256" key="1">
    <source>
        <dbReference type="ARBA" id="ARBA00022737"/>
    </source>
</evidence>
<gene>
    <name evidence="3" type="ORF">LCGC14_1777350</name>
</gene>
<protein>
    <recommendedName>
        <fullName evidence="2">CBS domain-containing protein</fullName>
    </recommendedName>
</protein>
<keyword evidence="1" id="KW-0677">Repeat</keyword>
<dbReference type="PANTHER" id="PTHR48108:SF34">
    <property type="entry name" value="CBS DOMAIN-CONTAINING PROTEIN YHCV"/>
    <property type="match status" value="1"/>
</dbReference>
<feature type="domain" description="CBS" evidence="2">
    <location>
        <begin position="7"/>
        <end position="65"/>
    </location>
</feature>
<accession>A0A0F9HJ02</accession>
<dbReference type="SUPFAM" id="SSF54631">
    <property type="entry name" value="CBS-domain pair"/>
    <property type="match status" value="1"/>
</dbReference>
<dbReference type="InterPro" id="IPR000644">
    <property type="entry name" value="CBS_dom"/>
</dbReference>
<dbReference type="InterPro" id="IPR046342">
    <property type="entry name" value="CBS_dom_sf"/>
</dbReference>